<keyword evidence="3" id="KW-1185">Reference proteome</keyword>
<sequence length="139" mass="16088">MNVYIFQSVPDRFDLETELVKNKKDTWYATRYRKKMKVGDYVFFWMAGPDERKGVYGWGVIDSDPYIKDDWNSYGVDVTYKEKFGERLSKSMLQGDAILKNILLFRAPQATNFLLSEEEAKALINLTKSRGENPPVIGA</sequence>
<gene>
    <name evidence="2" type="ORF">SCD92_19485</name>
</gene>
<dbReference type="SUPFAM" id="SSF88697">
    <property type="entry name" value="PUA domain-like"/>
    <property type="match status" value="1"/>
</dbReference>
<evidence type="ECO:0000259" key="1">
    <source>
        <dbReference type="Pfam" id="PF01878"/>
    </source>
</evidence>
<dbReference type="Pfam" id="PF01878">
    <property type="entry name" value="EVE"/>
    <property type="match status" value="1"/>
</dbReference>
<comment type="caution">
    <text evidence="2">The sequence shown here is derived from an EMBL/GenBank/DDBJ whole genome shotgun (WGS) entry which is preliminary data.</text>
</comment>
<proteinExistence type="predicted"/>
<dbReference type="InterPro" id="IPR015947">
    <property type="entry name" value="PUA-like_sf"/>
</dbReference>
<feature type="domain" description="EVE" evidence="1">
    <location>
        <begin position="2"/>
        <end position="125"/>
    </location>
</feature>
<dbReference type="RefSeq" id="WP_302723948.1">
    <property type="nucleotide sequence ID" value="NZ_JAULRU010000731.1"/>
</dbReference>
<dbReference type="Proteomes" id="UP001273505">
    <property type="component" value="Unassembled WGS sequence"/>
</dbReference>
<protein>
    <submittedName>
        <fullName evidence="2">EVE domain-containing protein</fullName>
    </submittedName>
</protein>
<evidence type="ECO:0000313" key="2">
    <source>
        <dbReference type="EMBL" id="MDX6851554.1"/>
    </source>
</evidence>
<accession>A0ABU4S3N4</accession>
<reference evidence="2 3" key="1">
    <citation type="submission" date="2023-11" db="EMBL/GenBank/DDBJ databases">
        <title>Gilvimarinus fulvus sp. nov., isolated from the surface of Kelp.</title>
        <authorList>
            <person name="Sun Y.Y."/>
            <person name="Gong Y."/>
            <person name="Du Z.J."/>
        </authorList>
    </citation>
    <scope>NUCLEOTIDE SEQUENCE [LARGE SCALE GENOMIC DNA]</scope>
    <source>
        <strain evidence="2 3">SDUM040013</strain>
    </source>
</reference>
<name>A0ABU4S3N4_9GAMM</name>
<dbReference type="InterPro" id="IPR002740">
    <property type="entry name" value="EVE_domain"/>
</dbReference>
<evidence type="ECO:0000313" key="3">
    <source>
        <dbReference type="Proteomes" id="UP001273505"/>
    </source>
</evidence>
<dbReference type="EMBL" id="JAXAFO010000077">
    <property type="protein sequence ID" value="MDX6851554.1"/>
    <property type="molecule type" value="Genomic_DNA"/>
</dbReference>
<dbReference type="Gene3D" id="3.10.590.10">
    <property type="entry name" value="ph1033 like domains"/>
    <property type="match status" value="1"/>
</dbReference>
<organism evidence="2 3">
    <name type="scientific">Gilvimarinus gilvus</name>
    <dbReference type="NCBI Taxonomy" id="3058038"/>
    <lineage>
        <taxon>Bacteria</taxon>
        <taxon>Pseudomonadati</taxon>
        <taxon>Pseudomonadota</taxon>
        <taxon>Gammaproteobacteria</taxon>
        <taxon>Cellvibrionales</taxon>
        <taxon>Cellvibrionaceae</taxon>
        <taxon>Gilvimarinus</taxon>
    </lineage>
</organism>